<dbReference type="InterPro" id="IPR000092">
    <property type="entry name" value="Polyprenyl_synt"/>
</dbReference>
<evidence type="ECO:0000256" key="3">
    <source>
        <dbReference type="ARBA" id="ARBA00022679"/>
    </source>
</evidence>
<comment type="subunit">
    <text evidence="8">Heterodimer of component I and II.</text>
</comment>
<dbReference type="PROSITE" id="PS00723">
    <property type="entry name" value="POLYPRENYL_SYNTHASE_1"/>
    <property type="match status" value="1"/>
</dbReference>
<dbReference type="GO" id="GO:0008299">
    <property type="term" value="P:isoprenoid biosynthetic process"/>
    <property type="evidence" value="ECO:0007669"/>
    <property type="project" value="InterPro"/>
</dbReference>
<proteinExistence type="inferred from homology"/>
<dbReference type="InterPro" id="IPR008949">
    <property type="entry name" value="Isoprenoid_synthase_dom_sf"/>
</dbReference>
<dbReference type="SFLD" id="SFLDS00005">
    <property type="entry name" value="Isoprenoid_Synthase_Type_I"/>
    <property type="match status" value="1"/>
</dbReference>
<evidence type="ECO:0000313" key="12">
    <source>
        <dbReference type="EMBL" id="SFF61878.1"/>
    </source>
</evidence>
<dbReference type="OrthoDB" id="9805316at2"/>
<comment type="cofactor">
    <cofactor evidence="1">
        <name>Mg(2+)</name>
        <dbReference type="ChEBI" id="CHEBI:18420"/>
    </cofactor>
</comment>
<dbReference type="EMBL" id="FOOG01000003">
    <property type="protein sequence ID" value="SFF61878.1"/>
    <property type="molecule type" value="Genomic_DNA"/>
</dbReference>
<evidence type="ECO:0000256" key="7">
    <source>
        <dbReference type="ARBA" id="ARBA00055604"/>
    </source>
</evidence>
<evidence type="ECO:0000256" key="6">
    <source>
        <dbReference type="ARBA" id="ARBA00050780"/>
    </source>
</evidence>
<evidence type="ECO:0000313" key="13">
    <source>
        <dbReference type="Proteomes" id="UP000198897"/>
    </source>
</evidence>
<evidence type="ECO:0000256" key="1">
    <source>
        <dbReference type="ARBA" id="ARBA00001946"/>
    </source>
</evidence>
<organism evidence="12 13">
    <name type="scientific">Halobacillus alkaliphilus</name>
    <dbReference type="NCBI Taxonomy" id="396056"/>
    <lineage>
        <taxon>Bacteria</taxon>
        <taxon>Bacillati</taxon>
        <taxon>Bacillota</taxon>
        <taxon>Bacilli</taxon>
        <taxon>Bacillales</taxon>
        <taxon>Bacillaceae</taxon>
        <taxon>Halobacillus</taxon>
    </lineage>
</organism>
<evidence type="ECO:0000256" key="8">
    <source>
        <dbReference type="ARBA" id="ARBA00065985"/>
    </source>
</evidence>
<evidence type="ECO:0000256" key="4">
    <source>
        <dbReference type="ARBA" id="ARBA00022723"/>
    </source>
</evidence>
<comment type="similarity">
    <text evidence="2 11">Belongs to the FPP/GGPP synthase family.</text>
</comment>
<dbReference type="Proteomes" id="UP000198897">
    <property type="component" value="Unassembled WGS sequence"/>
</dbReference>
<evidence type="ECO:0000256" key="9">
    <source>
        <dbReference type="ARBA" id="ARBA00066444"/>
    </source>
</evidence>
<keyword evidence="4" id="KW-0479">Metal-binding</keyword>
<dbReference type="GO" id="GO:0046872">
    <property type="term" value="F:metal ion binding"/>
    <property type="evidence" value="ECO:0007669"/>
    <property type="project" value="UniProtKB-KW"/>
</dbReference>
<name>A0A1I2K6B4_9BACI</name>
<keyword evidence="3 11" id="KW-0808">Transferase</keyword>
<evidence type="ECO:0000256" key="11">
    <source>
        <dbReference type="RuleBase" id="RU004466"/>
    </source>
</evidence>
<dbReference type="SUPFAM" id="SSF48576">
    <property type="entry name" value="Terpenoid synthases"/>
    <property type="match status" value="1"/>
</dbReference>
<accession>A0A1I2K6B4</accession>
<evidence type="ECO:0000256" key="10">
    <source>
        <dbReference type="ARBA" id="ARBA00070472"/>
    </source>
</evidence>
<dbReference type="GO" id="GO:0000010">
    <property type="term" value="F:heptaprenyl diphosphate synthase activity"/>
    <property type="evidence" value="ECO:0007669"/>
    <property type="project" value="UniProtKB-EC"/>
</dbReference>
<dbReference type="AlphaFoldDB" id="A0A1I2K6B4"/>
<gene>
    <name evidence="12" type="ORF">SAMN05216353_103133</name>
</gene>
<reference evidence="13" key="1">
    <citation type="submission" date="2016-10" db="EMBL/GenBank/DDBJ databases">
        <authorList>
            <person name="Varghese N."/>
            <person name="Submissions S."/>
        </authorList>
    </citation>
    <scope>NUCLEOTIDE SEQUENCE [LARGE SCALE GENOMIC DNA]</scope>
    <source>
        <strain evidence="13">FP5</strain>
    </source>
</reference>
<sequence>MKLAMIYSFLKNDLSSIETAVNETIQSDNPVLREASSQLLQAGGKRIRPVFVLLAGKFGNYDIERMKAVAVSLELIHTASLVHDDVIDESELRRGEPTIKSRWDNRIAMYTGDYIFARSLENLSTLENPRAHQILANTMVELCLGEIEQIRDKYNVDQNLRTYLRRIKRKTALLIAASCRLGAIAANVTPREEKALYQYGYYVGMSYQIIDDVLDFTSSEEELGKPAGSDLLQGNITLPVLYSMEETDYRERLEELFNRKDQLTPEDIKPLLERIKANDSIPRALQLSDRYLKKAYESLDKLPPNRAKQTLKGIAKYIGKRRA</sequence>
<dbReference type="Gene3D" id="1.10.600.10">
    <property type="entry name" value="Farnesyl Diphosphate Synthase"/>
    <property type="match status" value="1"/>
</dbReference>
<dbReference type="CDD" id="cd00685">
    <property type="entry name" value="Trans_IPPS_HT"/>
    <property type="match status" value="1"/>
</dbReference>
<dbReference type="EC" id="2.5.1.30" evidence="9"/>
<dbReference type="PANTHER" id="PTHR12001:SF69">
    <property type="entry name" value="ALL TRANS-POLYPRENYL-DIPHOSPHATE SYNTHASE PDSS1"/>
    <property type="match status" value="1"/>
</dbReference>
<dbReference type="PANTHER" id="PTHR12001">
    <property type="entry name" value="GERANYLGERANYL PYROPHOSPHATE SYNTHASE"/>
    <property type="match status" value="1"/>
</dbReference>
<dbReference type="Pfam" id="PF00348">
    <property type="entry name" value="polyprenyl_synt"/>
    <property type="match status" value="1"/>
</dbReference>
<dbReference type="NCBIfam" id="TIGR02748">
    <property type="entry name" value="GerC3_HepT"/>
    <property type="match status" value="1"/>
</dbReference>
<keyword evidence="5" id="KW-0460">Magnesium</keyword>
<dbReference type="RefSeq" id="WP_089750093.1">
    <property type="nucleotide sequence ID" value="NZ_FOOG01000003.1"/>
</dbReference>
<dbReference type="FunFam" id="1.10.600.10:FF:000014">
    <property type="entry name" value="Heptaprenyl diphosphate synthase component II"/>
    <property type="match status" value="1"/>
</dbReference>
<protein>
    <recommendedName>
        <fullName evidence="10">Heptaprenyl diphosphate synthase component 2</fullName>
        <ecNumber evidence="9">2.5.1.30</ecNumber>
    </recommendedName>
</protein>
<evidence type="ECO:0000256" key="5">
    <source>
        <dbReference type="ARBA" id="ARBA00022842"/>
    </source>
</evidence>
<dbReference type="InterPro" id="IPR033749">
    <property type="entry name" value="Polyprenyl_synt_CS"/>
</dbReference>
<dbReference type="PROSITE" id="PS00444">
    <property type="entry name" value="POLYPRENYL_SYNTHASE_2"/>
    <property type="match status" value="1"/>
</dbReference>
<comment type="function">
    <text evidence="7">Supplies heptaprenyl diphosphate, the precursor for the side chain of the isoprenoid quinone menaquinone-7 (MQ-7).</text>
</comment>
<keyword evidence="13" id="KW-1185">Reference proteome</keyword>
<dbReference type="InterPro" id="IPR014119">
    <property type="entry name" value="GerC3_HepT"/>
</dbReference>
<comment type="catalytic activity">
    <reaction evidence="6">
        <text>4 isopentenyl diphosphate + (2E,6E)-farnesyl diphosphate = all-trans-heptaprenyl diphosphate + 4 diphosphate</text>
        <dbReference type="Rhea" id="RHEA:27794"/>
        <dbReference type="ChEBI" id="CHEBI:33019"/>
        <dbReference type="ChEBI" id="CHEBI:58206"/>
        <dbReference type="ChEBI" id="CHEBI:128769"/>
        <dbReference type="ChEBI" id="CHEBI:175763"/>
        <dbReference type="EC" id="2.5.1.30"/>
    </reaction>
</comment>
<evidence type="ECO:0000256" key="2">
    <source>
        <dbReference type="ARBA" id="ARBA00006706"/>
    </source>
</evidence>